<evidence type="ECO:0000256" key="1">
    <source>
        <dbReference type="SAM" id="Phobius"/>
    </source>
</evidence>
<reference evidence="2" key="1">
    <citation type="submission" date="2021-06" db="EMBL/GenBank/DDBJ databases">
        <authorList>
            <person name="Hodson N. C."/>
            <person name="Mongue J. A."/>
            <person name="Jaron S. K."/>
        </authorList>
    </citation>
    <scope>NUCLEOTIDE SEQUENCE</scope>
</reference>
<evidence type="ECO:0000313" key="3">
    <source>
        <dbReference type="Proteomes" id="UP000708208"/>
    </source>
</evidence>
<comment type="caution">
    <text evidence="2">The sequence shown here is derived from an EMBL/GenBank/DDBJ whole genome shotgun (WGS) entry which is preliminary data.</text>
</comment>
<proteinExistence type="predicted"/>
<feature type="transmembrane region" description="Helical" evidence="1">
    <location>
        <begin position="21"/>
        <end position="38"/>
    </location>
</feature>
<keyword evidence="1" id="KW-0812">Transmembrane</keyword>
<sequence>MLDTNSQARTARCLRMFRSKSWVIHLVVAIGFFYQHLISTSSVGATSTYNFIANQRPRFQIPHGNLSYYRSPQWEVLYYLKFGVFPFYSSSSPYLNRTQYLNKIRLIKNLMDRKGEETVGAGNDLVDSEHNETSDTFVAKLSHEPLQLMDRPSSSAGGMVEAKKTSRNFYYPLATLKKNVRAPKAKRDGSFQTVNDFQIVLKNKLVSEEAVVDCTPAVMEQVSMASALAACLLK</sequence>
<name>A0A8J2LJN2_9HEXA</name>
<dbReference type="Proteomes" id="UP000708208">
    <property type="component" value="Unassembled WGS sequence"/>
</dbReference>
<keyword evidence="3" id="KW-1185">Reference proteome</keyword>
<keyword evidence="1" id="KW-1133">Transmembrane helix</keyword>
<keyword evidence="1" id="KW-0472">Membrane</keyword>
<evidence type="ECO:0000313" key="2">
    <source>
        <dbReference type="EMBL" id="CAG7832631.1"/>
    </source>
</evidence>
<gene>
    <name evidence="2" type="ORF">AFUS01_LOCUS42311</name>
</gene>
<dbReference type="AlphaFoldDB" id="A0A8J2LJN2"/>
<protein>
    <submittedName>
        <fullName evidence="2">Uncharacterized protein</fullName>
    </submittedName>
</protein>
<dbReference type="EMBL" id="CAJVCH010566133">
    <property type="protein sequence ID" value="CAG7832631.1"/>
    <property type="molecule type" value="Genomic_DNA"/>
</dbReference>
<accession>A0A8J2LJN2</accession>
<organism evidence="2 3">
    <name type="scientific">Allacma fusca</name>
    <dbReference type="NCBI Taxonomy" id="39272"/>
    <lineage>
        <taxon>Eukaryota</taxon>
        <taxon>Metazoa</taxon>
        <taxon>Ecdysozoa</taxon>
        <taxon>Arthropoda</taxon>
        <taxon>Hexapoda</taxon>
        <taxon>Collembola</taxon>
        <taxon>Symphypleona</taxon>
        <taxon>Sminthuridae</taxon>
        <taxon>Allacma</taxon>
    </lineage>
</organism>